<feature type="region of interest" description="Disordered" evidence="2">
    <location>
        <begin position="188"/>
        <end position="210"/>
    </location>
</feature>
<dbReference type="SMART" id="SM00184">
    <property type="entry name" value="RING"/>
    <property type="match status" value="1"/>
</dbReference>
<keyword evidence="5" id="KW-1185">Reference proteome</keyword>
<dbReference type="AlphaFoldDB" id="A0A6P5Y5H0"/>
<dbReference type="Gene3D" id="3.30.40.10">
    <property type="entry name" value="Zinc/RING finger domain, C3HC4 (zinc finger)"/>
    <property type="match status" value="1"/>
</dbReference>
<dbReference type="PANTHER" id="PTHR31150:SF23">
    <property type="entry name" value="MANDELONITRILE LYASE-RELATED"/>
    <property type="match status" value="1"/>
</dbReference>
<evidence type="ECO:0000259" key="4">
    <source>
        <dbReference type="PROSITE" id="PS50157"/>
    </source>
</evidence>
<keyword evidence="1" id="KW-0862">Zinc</keyword>
<evidence type="ECO:0000256" key="1">
    <source>
        <dbReference type="PROSITE-ProRule" id="PRU00042"/>
    </source>
</evidence>
<evidence type="ECO:0000256" key="2">
    <source>
        <dbReference type="SAM" id="MobiDB-lite"/>
    </source>
</evidence>
<dbReference type="InterPro" id="IPR013083">
    <property type="entry name" value="Znf_RING/FYVE/PHD"/>
</dbReference>
<dbReference type="PROSITE" id="PS50089">
    <property type="entry name" value="ZF_RING_2"/>
    <property type="match status" value="1"/>
</dbReference>
<name>A0A6P5Y5H0_DURZI</name>
<evidence type="ECO:0000313" key="6">
    <source>
        <dbReference type="RefSeq" id="XP_022735665.1"/>
    </source>
</evidence>
<dbReference type="GO" id="GO:0008270">
    <property type="term" value="F:zinc ion binding"/>
    <property type="evidence" value="ECO:0007669"/>
    <property type="project" value="UniProtKB-KW"/>
</dbReference>
<protein>
    <submittedName>
        <fullName evidence="6">Uncharacterized protein LOC111289069</fullName>
    </submittedName>
</protein>
<feature type="compositionally biased region" description="Polar residues" evidence="2">
    <location>
        <begin position="249"/>
        <end position="270"/>
    </location>
</feature>
<sequence length="484" mass="52847">MSSSMFVDFVMDGGMKSNCEKVDSMILHLSEPTLPFPSKFLCTECLQKIAKTGSLCCVAARPHGSNTASRDWSMGPHEPYWRTNTSFSPPPSRWDFHFQPDGLSHGSHDGIQTYGSSVSSNSKESSSWVRGNLLYNHQYSTSDGAGPFLSSPSDLSQGPQWTPPAIQEITLDDYETTTRRDQVAGKLPFASIVEGTPKNADSGVSSSSHSDCSESEPMFMSCLSSHRNFSSRRYFMSKPIHPLSFPMVTPTTEASDSGGTGFSDNAGTSQRDAHGRSSSSSSNDFADVSEPFEPDSFGRLCVPSDGFKCGLCERFLSQRSPWSSHRIVRNGDRPVAGVLSCQHVFHAECLEQTTPKTRKNDPPCPICVKLEEQNSPDNRVFSRFRNGFARLRPFSEDCPSRPWGCAQAGDCVEGALHAPSRSTTLLVNRSRMKKNLFMKSNSSKEFPGKLRQSGSSSSLLFGGKSIDQGAIGCSKTIAGPSVKW</sequence>
<evidence type="ECO:0000259" key="3">
    <source>
        <dbReference type="PROSITE" id="PS50089"/>
    </source>
</evidence>
<dbReference type="Proteomes" id="UP000515121">
    <property type="component" value="Unplaced"/>
</dbReference>
<dbReference type="KEGG" id="dzi:111289069"/>
<dbReference type="OrthoDB" id="416496at2759"/>
<reference evidence="6" key="1">
    <citation type="submission" date="2025-08" db="UniProtKB">
        <authorList>
            <consortium name="RefSeq"/>
        </authorList>
    </citation>
    <scope>IDENTIFICATION</scope>
    <source>
        <tissue evidence="6">Fruit stalk</tissue>
    </source>
</reference>
<dbReference type="PANTHER" id="PTHR31150">
    <property type="entry name" value="EXPRESSED PROTEIN"/>
    <property type="match status" value="1"/>
</dbReference>
<dbReference type="GeneID" id="111289069"/>
<keyword evidence="1" id="KW-0479">Metal-binding</keyword>
<dbReference type="SUPFAM" id="SSF57850">
    <property type="entry name" value="RING/U-box"/>
    <property type="match status" value="1"/>
</dbReference>
<dbReference type="InterPro" id="IPR001841">
    <property type="entry name" value="Znf_RING"/>
</dbReference>
<gene>
    <name evidence="6" type="primary">LOC111289069</name>
</gene>
<dbReference type="PROSITE" id="PS50157">
    <property type="entry name" value="ZINC_FINGER_C2H2_2"/>
    <property type="match status" value="1"/>
</dbReference>
<dbReference type="InterPro" id="IPR013087">
    <property type="entry name" value="Znf_C2H2_type"/>
</dbReference>
<keyword evidence="1" id="KW-0863">Zinc-finger</keyword>
<accession>A0A6P5Y5H0</accession>
<feature type="region of interest" description="Disordered" evidence="2">
    <location>
        <begin position="247"/>
        <end position="288"/>
    </location>
</feature>
<evidence type="ECO:0000313" key="5">
    <source>
        <dbReference type="Proteomes" id="UP000515121"/>
    </source>
</evidence>
<dbReference type="RefSeq" id="XP_022735665.1">
    <property type="nucleotide sequence ID" value="XM_022879930.1"/>
</dbReference>
<proteinExistence type="predicted"/>
<feature type="domain" description="C2H2-type" evidence="4">
    <location>
        <begin position="307"/>
        <end position="334"/>
    </location>
</feature>
<organism evidence="5 6">
    <name type="scientific">Durio zibethinus</name>
    <name type="common">Durian</name>
    <dbReference type="NCBI Taxonomy" id="66656"/>
    <lineage>
        <taxon>Eukaryota</taxon>
        <taxon>Viridiplantae</taxon>
        <taxon>Streptophyta</taxon>
        <taxon>Embryophyta</taxon>
        <taxon>Tracheophyta</taxon>
        <taxon>Spermatophyta</taxon>
        <taxon>Magnoliopsida</taxon>
        <taxon>eudicotyledons</taxon>
        <taxon>Gunneridae</taxon>
        <taxon>Pentapetalae</taxon>
        <taxon>rosids</taxon>
        <taxon>malvids</taxon>
        <taxon>Malvales</taxon>
        <taxon>Malvaceae</taxon>
        <taxon>Helicteroideae</taxon>
        <taxon>Durio</taxon>
    </lineage>
</organism>
<feature type="domain" description="RING-type" evidence="3">
    <location>
        <begin position="309"/>
        <end position="367"/>
    </location>
</feature>